<dbReference type="EMBL" id="CAUEEQ010002202">
    <property type="protein sequence ID" value="CAJ0922051.1"/>
    <property type="molecule type" value="Genomic_DNA"/>
</dbReference>
<dbReference type="PROSITE" id="PS50209">
    <property type="entry name" value="CARD"/>
    <property type="match status" value="1"/>
</dbReference>
<comment type="caution">
    <text evidence="9">The sequence shown here is derived from an EMBL/GenBank/DDBJ whole genome shotgun (WGS) entry which is preliminary data.</text>
</comment>
<dbReference type="PANTHER" id="PTHR46985">
    <property type="entry name" value="NACHT, LRR AND PYD DOMAINS-CONTAINING PROTEIN 1"/>
    <property type="match status" value="1"/>
</dbReference>
<dbReference type="CDD" id="cd08330">
    <property type="entry name" value="CARD_ASC_NALP1"/>
    <property type="match status" value="1"/>
</dbReference>
<evidence type="ECO:0000259" key="7">
    <source>
        <dbReference type="PROSITE" id="PS50209"/>
    </source>
</evidence>
<name>A0ABN9KUG2_9NEOB</name>
<accession>A0ABN9KUG2</accession>
<evidence type="ECO:0000256" key="1">
    <source>
        <dbReference type="ARBA" id="ARBA00004110"/>
    </source>
</evidence>
<dbReference type="Pfam" id="PF02758">
    <property type="entry name" value="PYRIN"/>
    <property type="match status" value="1"/>
</dbReference>
<reference evidence="9" key="1">
    <citation type="submission" date="2023-07" db="EMBL/GenBank/DDBJ databases">
        <authorList>
            <person name="Stuckert A."/>
        </authorList>
    </citation>
    <scope>NUCLEOTIDE SEQUENCE</scope>
</reference>
<dbReference type="InterPro" id="IPR001315">
    <property type="entry name" value="CARD"/>
</dbReference>
<keyword evidence="5" id="KW-0395">Inflammatory response</keyword>
<evidence type="ECO:0000259" key="8">
    <source>
        <dbReference type="PROSITE" id="PS50824"/>
    </source>
</evidence>
<dbReference type="Gene3D" id="1.10.533.10">
    <property type="entry name" value="Death Domain, Fas"/>
    <property type="match status" value="2"/>
</dbReference>
<evidence type="ECO:0000256" key="2">
    <source>
        <dbReference type="ARBA" id="ARBA00022490"/>
    </source>
</evidence>
<protein>
    <recommendedName>
        <fullName evidence="11">Apoptosis-associated speck-like protein containing a CARD</fullName>
    </recommendedName>
</protein>
<comment type="subcellular location">
    <subcellularLocation>
        <location evidence="1">Inflammasome</location>
    </subcellularLocation>
</comment>
<dbReference type="Proteomes" id="UP001176940">
    <property type="component" value="Unassembled WGS sequence"/>
</dbReference>
<feature type="domain" description="Pyrin" evidence="8">
    <location>
        <begin position="1"/>
        <end position="92"/>
    </location>
</feature>
<dbReference type="SUPFAM" id="SSF47986">
    <property type="entry name" value="DEATH domain"/>
    <property type="match status" value="2"/>
</dbReference>
<gene>
    <name evidence="9" type="ORF">RIMI_LOCUS1667365</name>
</gene>
<evidence type="ECO:0000313" key="10">
    <source>
        <dbReference type="Proteomes" id="UP001176940"/>
    </source>
</evidence>
<dbReference type="CDD" id="cd08321">
    <property type="entry name" value="Pyrin_ASC-like"/>
    <property type="match status" value="1"/>
</dbReference>
<evidence type="ECO:0000313" key="9">
    <source>
        <dbReference type="EMBL" id="CAJ0922051.1"/>
    </source>
</evidence>
<evidence type="ECO:0000256" key="3">
    <source>
        <dbReference type="ARBA" id="ARBA00022588"/>
    </source>
</evidence>
<dbReference type="InterPro" id="IPR011029">
    <property type="entry name" value="DEATH-like_dom_sf"/>
</dbReference>
<evidence type="ECO:0008006" key="11">
    <source>
        <dbReference type="Google" id="ProtNLM"/>
    </source>
</evidence>
<keyword evidence="3" id="KW-0399">Innate immunity</keyword>
<dbReference type="Pfam" id="PF00619">
    <property type="entry name" value="CARD"/>
    <property type="match status" value="1"/>
</dbReference>
<dbReference type="InterPro" id="IPR004020">
    <property type="entry name" value="DAPIN"/>
</dbReference>
<keyword evidence="4" id="KW-0391">Immunity</keyword>
<keyword evidence="2" id="KW-0963">Cytoplasm</keyword>
<evidence type="ECO:0000256" key="6">
    <source>
        <dbReference type="ARBA" id="ARBA00023233"/>
    </source>
</evidence>
<dbReference type="SMART" id="SM01289">
    <property type="entry name" value="PYRIN"/>
    <property type="match status" value="1"/>
</dbReference>
<organism evidence="9 10">
    <name type="scientific">Ranitomeya imitator</name>
    <name type="common">mimic poison frog</name>
    <dbReference type="NCBI Taxonomy" id="111125"/>
    <lineage>
        <taxon>Eukaryota</taxon>
        <taxon>Metazoa</taxon>
        <taxon>Chordata</taxon>
        <taxon>Craniata</taxon>
        <taxon>Vertebrata</taxon>
        <taxon>Euteleostomi</taxon>
        <taxon>Amphibia</taxon>
        <taxon>Batrachia</taxon>
        <taxon>Anura</taxon>
        <taxon>Neobatrachia</taxon>
        <taxon>Hyloidea</taxon>
        <taxon>Dendrobatidae</taxon>
        <taxon>Dendrobatinae</taxon>
        <taxon>Ranitomeya</taxon>
    </lineage>
</organism>
<evidence type="ECO:0000256" key="5">
    <source>
        <dbReference type="ARBA" id="ARBA00023198"/>
    </source>
</evidence>
<keyword evidence="6" id="KW-1271">Inflammasome</keyword>
<sequence>MGRTVKDVLIDTLENLERKSFKKFKNKLNDIEIKEGYSRIPKGPLQEADDLDTAELILRFYKDHYGIQVTLRVLEAINENKEAARAQESSMGDQGATSREEDHFVDRHRTQLIALVALVDPILDDLLQWKLLTSEDYITVRSTNTPQNKMRQLFCYVDSWGSRDKDQFLKSLRDHNAPLIRNLEGK</sequence>
<keyword evidence="10" id="KW-1185">Reference proteome</keyword>
<dbReference type="InterPro" id="IPR033516">
    <property type="entry name" value="CARD8/ASC/NALP1_CARD"/>
</dbReference>
<evidence type="ECO:0000256" key="4">
    <source>
        <dbReference type="ARBA" id="ARBA00022859"/>
    </source>
</evidence>
<dbReference type="InterPro" id="IPR051249">
    <property type="entry name" value="NLRP_Inflammasome"/>
</dbReference>
<proteinExistence type="predicted"/>
<feature type="domain" description="CARD" evidence="7">
    <location>
        <begin position="97"/>
        <end position="186"/>
    </location>
</feature>
<dbReference type="PROSITE" id="PS50824">
    <property type="entry name" value="DAPIN"/>
    <property type="match status" value="1"/>
</dbReference>
<dbReference type="PANTHER" id="PTHR46985:SF2">
    <property type="entry name" value="APOPTOSIS-ASSOCIATED SPECK-LIKE PROTEIN CONTAINING A CARD"/>
    <property type="match status" value="1"/>
</dbReference>